<evidence type="ECO:0000256" key="2">
    <source>
        <dbReference type="SAM" id="Phobius"/>
    </source>
</evidence>
<dbReference type="PANTHER" id="PTHR21666:SF289">
    <property type="entry name" value="L-ALA--D-GLU ENDOPEPTIDASE"/>
    <property type="match status" value="1"/>
</dbReference>
<keyword evidence="2" id="KW-0812">Transmembrane</keyword>
<gene>
    <name evidence="4" type="ordered locus">BH0246</name>
</gene>
<proteinExistence type="predicted"/>
<keyword evidence="2" id="KW-1133">Transmembrane helix</keyword>
<dbReference type="CDD" id="cd12797">
    <property type="entry name" value="M23_peptidase"/>
    <property type="match status" value="1"/>
</dbReference>
<dbReference type="GO" id="GO:0004222">
    <property type="term" value="F:metalloendopeptidase activity"/>
    <property type="evidence" value="ECO:0007669"/>
    <property type="project" value="TreeGrafter"/>
</dbReference>
<dbReference type="EMBL" id="CP000048">
    <property type="protein sequence ID" value="AAX16762.1"/>
    <property type="molecule type" value="Genomic_DNA"/>
</dbReference>
<keyword evidence="1" id="KW-0732">Signal</keyword>
<dbReference type="Gene3D" id="2.70.70.10">
    <property type="entry name" value="Glucose Permease (Domain IIA)"/>
    <property type="match status" value="1"/>
</dbReference>
<dbReference type="Pfam" id="PF01551">
    <property type="entry name" value="Peptidase_M23"/>
    <property type="match status" value="1"/>
</dbReference>
<dbReference type="InterPro" id="IPR016047">
    <property type="entry name" value="M23ase_b-sheet_dom"/>
</dbReference>
<evidence type="ECO:0000313" key="4">
    <source>
        <dbReference type="EMBL" id="AAX16762.1"/>
    </source>
</evidence>
<accession>A0AA34WD91</accession>
<protein>
    <submittedName>
        <fullName evidence="4">Cell wall endopeptidase, family M23/M37</fullName>
    </submittedName>
</protein>
<keyword evidence="2" id="KW-0472">Membrane</keyword>
<reference evidence="5" key="1">
    <citation type="submission" date="2004-12" db="EMBL/GenBank/DDBJ databases">
        <title>The genome sequence of Borrelia hermsii and Borrelia turicatae: comparative analysis of two agents of endemic N. America relapsing fever.</title>
        <authorList>
            <person name="Porcella S.F."/>
            <person name="Raffel S.J."/>
            <person name="Schrumpf M.E."/>
            <person name="Montgomery B."/>
            <person name="Smith T."/>
            <person name="Schwan T.G."/>
        </authorList>
    </citation>
    <scope>NUCLEOTIDE SEQUENCE [LARGE SCALE GENOMIC DNA]</scope>
    <source>
        <strain evidence="5">HS1 / DAH</strain>
    </source>
</reference>
<name>A0AA34WD91_BORHD</name>
<dbReference type="InterPro" id="IPR050570">
    <property type="entry name" value="Cell_wall_metabolism_enzyme"/>
</dbReference>
<feature type="transmembrane region" description="Helical" evidence="2">
    <location>
        <begin position="26"/>
        <end position="45"/>
    </location>
</feature>
<organism evidence="4 5">
    <name type="scientific">Borrelia hermsii (strain HS1 / DAH)</name>
    <dbReference type="NCBI Taxonomy" id="314723"/>
    <lineage>
        <taxon>Bacteria</taxon>
        <taxon>Pseudomonadati</taxon>
        <taxon>Spirochaetota</taxon>
        <taxon>Spirochaetia</taxon>
        <taxon>Spirochaetales</taxon>
        <taxon>Borreliaceae</taxon>
        <taxon>Borrelia</taxon>
    </lineage>
</organism>
<evidence type="ECO:0000259" key="3">
    <source>
        <dbReference type="Pfam" id="PF01551"/>
    </source>
</evidence>
<dbReference type="Proteomes" id="UP000008834">
    <property type="component" value="Chromosome"/>
</dbReference>
<evidence type="ECO:0000256" key="1">
    <source>
        <dbReference type="ARBA" id="ARBA00022729"/>
    </source>
</evidence>
<sequence length="348" mass="39042">MCGEGFMMRDRRGFKILSLLKKVDKIFFAIFSSFLKFLSNIYSFFRQNVSFMIIPHVKGNVRNIKISFLTLFLFFVFFILIFIGFVLLAVNYVTLKSIVKSTEKSYALAESEIEDFRNTVVEINSVASNFSKVLNELSTSLKIKESNINLNRDKLDGDLADFLDLQMLEANSLKELNDLKNVKNTIEGSISPLKSIVKLIHSQNKLLNDIPSLWPVIKGDGVVSLHFGPAVEPFTRQWYIHKGIDLAGVRIGTAIVAAADGEVVRASYQVTGYGNFVQIKHKYGLSTLYAHMSRLNISKGSYVRKGQVIGFLGQTGYSTGPHLHYEVRIGSQVVNPDMYLNLATGASR</sequence>
<dbReference type="AlphaFoldDB" id="A0AA34WD91"/>
<feature type="domain" description="M23ase beta-sheet core" evidence="3">
    <location>
        <begin position="240"/>
        <end position="336"/>
    </location>
</feature>
<evidence type="ECO:0000313" key="5">
    <source>
        <dbReference type="Proteomes" id="UP000008834"/>
    </source>
</evidence>
<dbReference type="KEGG" id="bhr:BH0246"/>
<dbReference type="SUPFAM" id="SSF51261">
    <property type="entry name" value="Duplicated hybrid motif"/>
    <property type="match status" value="1"/>
</dbReference>
<dbReference type="InterPro" id="IPR011055">
    <property type="entry name" value="Dup_hybrid_motif"/>
</dbReference>
<dbReference type="PANTHER" id="PTHR21666">
    <property type="entry name" value="PEPTIDASE-RELATED"/>
    <property type="match status" value="1"/>
</dbReference>
<feature type="transmembrane region" description="Helical" evidence="2">
    <location>
        <begin position="66"/>
        <end position="90"/>
    </location>
</feature>